<dbReference type="InterPro" id="IPR001214">
    <property type="entry name" value="SET_dom"/>
</dbReference>
<proteinExistence type="predicted"/>
<dbReference type="InterPro" id="IPR050869">
    <property type="entry name" value="H3K4_H4K5_MeTrfase"/>
</dbReference>
<dbReference type="HOGENOM" id="CLU_018406_5_3_1"/>
<dbReference type="SMART" id="SM00317">
    <property type="entry name" value="SET"/>
    <property type="match status" value="1"/>
</dbReference>
<evidence type="ECO:0000313" key="8">
    <source>
        <dbReference type="EMBL" id="CAP67977.1"/>
    </source>
</evidence>
<dbReference type="CDD" id="cd20071">
    <property type="entry name" value="SET_SMYD"/>
    <property type="match status" value="1"/>
</dbReference>
<keyword evidence="1" id="KW-0479">Metal-binding</keyword>
<dbReference type="GO" id="GO:0008270">
    <property type="term" value="F:zinc ion binding"/>
    <property type="evidence" value="ECO:0007669"/>
    <property type="project" value="UniProtKB-KW"/>
</dbReference>
<evidence type="ECO:0000256" key="3">
    <source>
        <dbReference type="ARBA" id="ARBA00022833"/>
    </source>
</evidence>
<gene>
    <name evidence="8" type="ORF">PODANS_1_18470</name>
</gene>
<dbReference type="Pfam" id="PF00856">
    <property type="entry name" value="SET"/>
    <property type="match status" value="1"/>
</dbReference>
<dbReference type="SUPFAM" id="SSF82199">
    <property type="entry name" value="SET domain"/>
    <property type="match status" value="1"/>
</dbReference>
<keyword evidence="2 4" id="KW-0863">Zinc-finger</keyword>
<name>B2AUA4_PODAN</name>
<dbReference type="Gene3D" id="1.10.220.160">
    <property type="match status" value="1"/>
</dbReference>
<dbReference type="AlphaFoldDB" id="B2AUA4"/>
<dbReference type="InterPro" id="IPR046341">
    <property type="entry name" value="SET_dom_sf"/>
</dbReference>
<feature type="compositionally biased region" description="Pro residues" evidence="5">
    <location>
        <begin position="26"/>
        <end position="36"/>
    </location>
</feature>
<evidence type="ECO:0000256" key="2">
    <source>
        <dbReference type="ARBA" id="ARBA00022771"/>
    </source>
</evidence>
<feature type="domain" description="MYND-type" evidence="7">
    <location>
        <begin position="80"/>
        <end position="126"/>
    </location>
</feature>
<evidence type="ECO:0000256" key="1">
    <source>
        <dbReference type="ARBA" id="ARBA00022723"/>
    </source>
</evidence>
<evidence type="ECO:0000256" key="4">
    <source>
        <dbReference type="PROSITE-ProRule" id="PRU00134"/>
    </source>
</evidence>
<dbReference type="GeneID" id="6191287"/>
<dbReference type="InterPro" id="IPR002893">
    <property type="entry name" value="Znf_MYND"/>
</dbReference>
<feature type="region of interest" description="Disordered" evidence="5">
    <location>
        <begin position="26"/>
        <end position="47"/>
    </location>
</feature>
<evidence type="ECO:0000256" key="5">
    <source>
        <dbReference type="SAM" id="MobiDB-lite"/>
    </source>
</evidence>
<sequence length="559" mass="61872">HKNSLPSRPTPHLTITISVQIQITPPPAMPPTPPPGTAFSSGPHGRSLVATQDFTPGSLIATFSSPTLALPDGPSMRTTCNYCLRVGSNEGFSPVSLKACTGCKAAVYCGPTCQRAHWKSIHKAECKMFARVRETTGKEWHGIRDPFDGSDPLESNLEGFKADEQVWGDFELQAMAAMTYSGVFMNEDGLRVAMRFLCQIQTNAFNRLDADTGMSGIFLDPALARVNHSCVPNAFIGFDKRTATLRAERPIKEGEEITISYIANDKPRSIRREGLRLYYFECDCPRCVDDLDVYQVAQTSPVISLNSFSLQPDLTKFREPAIDKSSISMNQIEIIYKVVYDQTKSEQDTSIEAARTRWKLCKPLVEAKMWAVEPLPTTILLLATNWQTNYKWAVYALPLACFLATQCDPIKLVAPFMPWRIKGVMIITKLLAFTGELTSSGELAKRCTHEGIVGALAMADQVTMCQALLHIVIHQGSIGSAEDWDVLKEAKTMLKDLESLPGRVDESKMVQAWARDPEDPQAKAFFESEVLKPVNTLASFAPEILEDVLVQGQGSVVRR</sequence>
<dbReference type="EMBL" id="CU633899">
    <property type="protein sequence ID" value="CAP67977.1"/>
    <property type="molecule type" value="Genomic_DNA"/>
</dbReference>
<protein>
    <submittedName>
        <fullName evidence="8">Podospora anserina S mat+ genomic DNA chromosome 1, supercontig 4</fullName>
    </submittedName>
</protein>
<evidence type="ECO:0000259" key="7">
    <source>
        <dbReference type="PROSITE" id="PS50865"/>
    </source>
</evidence>
<dbReference type="PROSITE" id="PS50865">
    <property type="entry name" value="ZF_MYND_2"/>
    <property type="match status" value="1"/>
</dbReference>
<dbReference type="PANTHER" id="PTHR12197">
    <property type="entry name" value="HISTONE-LYSINE N-METHYLTRANSFERASE SMYD"/>
    <property type="match status" value="1"/>
</dbReference>
<feature type="non-terminal residue" evidence="8">
    <location>
        <position position="1"/>
    </location>
</feature>
<dbReference type="Pfam" id="PF01753">
    <property type="entry name" value="zf-MYND"/>
    <property type="match status" value="1"/>
</dbReference>
<dbReference type="OrthoDB" id="265717at2759"/>
<dbReference type="PROSITE" id="PS01360">
    <property type="entry name" value="ZF_MYND_1"/>
    <property type="match status" value="1"/>
</dbReference>
<dbReference type="VEuPathDB" id="FungiDB:PODANS_1_18470"/>
<dbReference type="PANTHER" id="PTHR12197:SF251">
    <property type="entry name" value="EG:BACR7C10.4 PROTEIN"/>
    <property type="match status" value="1"/>
</dbReference>
<dbReference type="PROSITE" id="PS50280">
    <property type="entry name" value="SET"/>
    <property type="match status" value="1"/>
</dbReference>
<keyword evidence="3" id="KW-0862">Zinc</keyword>
<dbReference type="RefSeq" id="XP_001907306.1">
    <property type="nucleotide sequence ID" value="XM_001907271.1"/>
</dbReference>
<reference evidence="8" key="1">
    <citation type="journal article" date="2008" name="Genome Biol.">
        <title>The genome sequence of the model ascomycete fungus Podospora anserina.</title>
        <authorList>
            <person name="Espagne E."/>
            <person name="Lespinet O."/>
            <person name="Malagnac F."/>
            <person name="Da Silva C."/>
            <person name="Jaillon O."/>
            <person name="Porcel B.M."/>
            <person name="Couloux A."/>
            <person name="Aury J.-M."/>
            <person name="Segurens B."/>
            <person name="Poulain J."/>
            <person name="Anthouard V."/>
            <person name="Grossetete S."/>
            <person name="Khalili H."/>
            <person name="Coppin E."/>
            <person name="Dequard-Chablat M."/>
            <person name="Picard M."/>
            <person name="Contamine V."/>
            <person name="Arnaise S."/>
            <person name="Bourdais A."/>
            <person name="Berteaux-Lecellier V."/>
            <person name="Gautheret D."/>
            <person name="de Vries R.P."/>
            <person name="Battaglia E."/>
            <person name="Coutinho P.M."/>
            <person name="Danchin E.G.J."/>
            <person name="Henrissat B."/>
            <person name="El Khoury R."/>
            <person name="Sainsard-Chanet A."/>
            <person name="Boivin A."/>
            <person name="Pinan-Lucarre B."/>
            <person name="Sellem C.H."/>
            <person name="Debuchy R."/>
            <person name="Wincker P."/>
            <person name="Weissenbach J."/>
            <person name="Silar P."/>
        </authorList>
    </citation>
    <scope>NUCLEOTIDE SEQUENCE [LARGE SCALE GENOMIC DNA]</scope>
    <source>
        <strain evidence="8">S mat+</strain>
    </source>
</reference>
<evidence type="ECO:0000259" key="6">
    <source>
        <dbReference type="PROSITE" id="PS50280"/>
    </source>
</evidence>
<dbReference type="Gene3D" id="6.10.140.2220">
    <property type="match status" value="1"/>
</dbReference>
<feature type="domain" description="SET" evidence="6">
    <location>
        <begin position="33"/>
        <end position="262"/>
    </location>
</feature>
<accession>B2AUA4</accession>
<dbReference type="Gene3D" id="2.170.270.10">
    <property type="entry name" value="SET domain"/>
    <property type="match status" value="1"/>
</dbReference>
<organism evidence="8">
    <name type="scientific">Podospora anserina (strain S / ATCC MYA-4624 / DSM 980 / FGSC 10383)</name>
    <name type="common">Pleurage anserina</name>
    <dbReference type="NCBI Taxonomy" id="515849"/>
    <lineage>
        <taxon>Eukaryota</taxon>
        <taxon>Fungi</taxon>
        <taxon>Dikarya</taxon>
        <taxon>Ascomycota</taxon>
        <taxon>Pezizomycotina</taxon>
        <taxon>Sordariomycetes</taxon>
        <taxon>Sordariomycetidae</taxon>
        <taxon>Sordariales</taxon>
        <taxon>Podosporaceae</taxon>
        <taxon>Podospora</taxon>
        <taxon>Podospora anserina</taxon>
    </lineage>
</organism>
<dbReference type="GO" id="GO:0005634">
    <property type="term" value="C:nucleus"/>
    <property type="evidence" value="ECO:0007669"/>
    <property type="project" value="TreeGrafter"/>
</dbReference>
<dbReference type="KEGG" id="pan:PODANSg4339"/>
<reference evidence="8" key="2">
    <citation type="submission" date="2008-07" db="EMBL/GenBank/DDBJ databases">
        <authorList>
            <person name="Genoscope - CEA"/>
        </authorList>
    </citation>
    <scope>NUCLEOTIDE SEQUENCE</scope>
    <source>
        <strain evidence="8">S mat+</strain>
    </source>
</reference>